<feature type="domain" description="DEAD-box RNA helicase Q" evidence="13">
    <location>
        <begin position="47"/>
        <end position="75"/>
    </location>
</feature>
<feature type="region of interest" description="Disordered" evidence="10">
    <location>
        <begin position="504"/>
        <end position="523"/>
    </location>
</feature>
<dbReference type="Gene3D" id="3.40.50.300">
    <property type="entry name" value="P-loop containing nucleotide triphosphate hydrolases"/>
    <property type="match status" value="2"/>
</dbReference>
<keyword evidence="6" id="KW-0067">ATP-binding</keyword>
<accession>A0ABR2YVG2</accession>
<dbReference type="PANTHER" id="PTHR47959:SF8">
    <property type="entry name" value="RNA HELICASE"/>
    <property type="match status" value="1"/>
</dbReference>
<dbReference type="Pfam" id="PF00270">
    <property type="entry name" value="DEAD"/>
    <property type="match status" value="1"/>
</dbReference>
<evidence type="ECO:0000256" key="10">
    <source>
        <dbReference type="SAM" id="MobiDB-lite"/>
    </source>
</evidence>
<dbReference type="EC" id="3.6.4.13" evidence="2"/>
<dbReference type="Pfam" id="PF00271">
    <property type="entry name" value="Helicase_C"/>
    <property type="match status" value="1"/>
</dbReference>
<comment type="caution">
    <text evidence="14">The sequence shown here is derived from an EMBL/GenBank/DDBJ whole genome shotgun (WGS) entry which is preliminary data.</text>
</comment>
<comment type="similarity">
    <text evidence="1">Belongs to the DEAD box helicase family. DDX54/DBP10 subfamily.</text>
</comment>
<dbReference type="Pfam" id="PF08147">
    <property type="entry name" value="DBP10CT"/>
    <property type="match status" value="1"/>
</dbReference>
<reference evidence="14 15" key="1">
    <citation type="journal article" date="2024" name="Nat. Commun.">
        <title>Phylogenomics reveals the evolutionary origins of lichenization in chlorophyte algae.</title>
        <authorList>
            <person name="Puginier C."/>
            <person name="Libourel C."/>
            <person name="Otte J."/>
            <person name="Skaloud P."/>
            <person name="Haon M."/>
            <person name="Grisel S."/>
            <person name="Petersen M."/>
            <person name="Berrin J.G."/>
            <person name="Delaux P.M."/>
            <person name="Dal Grande F."/>
            <person name="Keller J."/>
        </authorList>
    </citation>
    <scope>NUCLEOTIDE SEQUENCE [LARGE SCALE GENOMIC DNA]</scope>
    <source>
        <strain evidence="14 15">SAG 216-7</strain>
    </source>
</reference>
<dbReference type="SMART" id="SM00490">
    <property type="entry name" value="HELICc"/>
    <property type="match status" value="1"/>
</dbReference>
<dbReference type="EMBL" id="JALJOT010000004">
    <property type="protein sequence ID" value="KAK9915879.1"/>
    <property type="molecule type" value="Genomic_DNA"/>
</dbReference>
<feature type="domain" description="Helicase C-terminal" evidence="12">
    <location>
        <begin position="198"/>
        <end position="344"/>
    </location>
</feature>
<dbReference type="SMART" id="SM00487">
    <property type="entry name" value="DEXDc"/>
    <property type="match status" value="1"/>
</dbReference>
<feature type="domain" description="Helicase ATP-binding" evidence="11">
    <location>
        <begin position="78"/>
        <end position="219"/>
    </location>
</feature>
<evidence type="ECO:0000256" key="9">
    <source>
        <dbReference type="PROSITE-ProRule" id="PRU00552"/>
    </source>
</evidence>
<evidence type="ECO:0000256" key="2">
    <source>
        <dbReference type="ARBA" id="ARBA00012552"/>
    </source>
</evidence>
<keyword evidence="5" id="KW-0347">Helicase</keyword>
<evidence type="ECO:0000259" key="11">
    <source>
        <dbReference type="PROSITE" id="PS51192"/>
    </source>
</evidence>
<feature type="region of interest" description="Disordered" evidence="10">
    <location>
        <begin position="622"/>
        <end position="648"/>
    </location>
</feature>
<evidence type="ECO:0000256" key="3">
    <source>
        <dbReference type="ARBA" id="ARBA00022741"/>
    </source>
</evidence>
<dbReference type="InterPro" id="IPR011545">
    <property type="entry name" value="DEAD/DEAH_box_helicase_dom"/>
</dbReference>
<dbReference type="InterPro" id="IPR014001">
    <property type="entry name" value="Helicase_ATP-bd"/>
</dbReference>
<dbReference type="InterPro" id="IPR012541">
    <property type="entry name" value="DBP10_C"/>
</dbReference>
<dbReference type="SMART" id="SM01123">
    <property type="entry name" value="DBP10CT"/>
    <property type="match status" value="1"/>
</dbReference>
<dbReference type="InterPro" id="IPR050079">
    <property type="entry name" value="DEAD_box_RNA_helicase"/>
</dbReference>
<keyword evidence="7" id="KW-0694">RNA-binding</keyword>
<evidence type="ECO:0000313" key="14">
    <source>
        <dbReference type="EMBL" id="KAK9915879.1"/>
    </source>
</evidence>
<dbReference type="PROSITE" id="PS51192">
    <property type="entry name" value="HELICASE_ATP_BIND_1"/>
    <property type="match status" value="1"/>
</dbReference>
<feature type="region of interest" description="Disordered" evidence="10">
    <location>
        <begin position="1"/>
        <end position="33"/>
    </location>
</feature>
<evidence type="ECO:0000256" key="8">
    <source>
        <dbReference type="ARBA" id="ARBA00047984"/>
    </source>
</evidence>
<comment type="catalytic activity">
    <reaction evidence="8">
        <text>ATP + H2O = ADP + phosphate + H(+)</text>
        <dbReference type="Rhea" id="RHEA:13065"/>
        <dbReference type="ChEBI" id="CHEBI:15377"/>
        <dbReference type="ChEBI" id="CHEBI:15378"/>
        <dbReference type="ChEBI" id="CHEBI:30616"/>
        <dbReference type="ChEBI" id="CHEBI:43474"/>
        <dbReference type="ChEBI" id="CHEBI:456216"/>
        <dbReference type="EC" id="3.6.4.13"/>
    </reaction>
</comment>
<dbReference type="InterPro" id="IPR001650">
    <property type="entry name" value="Helicase_C-like"/>
</dbReference>
<evidence type="ECO:0000313" key="15">
    <source>
        <dbReference type="Proteomes" id="UP001491310"/>
    </source>
</evidence>
<dbReference type="CDD" id="cd18787">
    <property type="entry name" value="SF2_C_DEAD"/>
    <property type="match status" value="1"/>
</dbReference>
<evidence type="ECO:0000259" key="13">
    <source>
        <dbReference type="PROSITE" id="PS51195"/>
    </source>
</evidence>
<dbReference type="InterPro" id="IPR014014">
    <property type="entry name" value="RNA_helicase_DEAD_Q_motif"/>
</dbReference>
<evidence type="ECO:0000256" key="4">
    <source>
        <dbReference type="ARBA" id="ARBA00022801"/>
    </source>
</evidence>
<evidence type="ECO:0000259" key="12">
    <source>
        <dbReference type="PROSITE" id="PS51194"/>
    </source>
</evidence>
<feature type="short sequence motif" description="Q motif" evidence="9">
    <location>
        <begin position="47"/>
        <end position="75"/>
    </location>
</feature>
<name>A0ABR2YVG2_9CHLO</name>
<dbReference type="InterPro" id="IPR027417">
    <property type="entry name" value="P-loop_NTPase"/>
</dbReference>
<evidence type="ECO:0000256" key="1">
    <source>
        <dbReference type="ARBA" id="ARBA00010379"/>
    </source>
</evidence>
<dbReference type="Proteomes" id="UP001491310">
    <property type="component" value="Unassembled WGS sequence"/>
</dbReference>
<feature type="compositionally biased region" description="Basic and acidic residues" evidence="10">
    <location>
        <begin position="699"/>
        <end position="713"/>
    </location>
</feature>
<feature type="compositionally biased region" description="Basic and acidic residues" evidence="10">
    <location>
        <begin position="504"/>
        <end position="515"/>
    </location>
</feature>
<dbReference type="PROSITE" id="PS51194">
    <property type="entry name" value="HELICASE_CTER"/>
    <property type="match status" value="1"/>
</dbReference>
<sequence length="739" mass="80319">MGDGDNGAPTQAQGTDVVEFGGSEEPQVVSGRRAKALKDKRKKLKPGSFETLNLSPAIIRGIKRKGYQLPTPIQRRTLPLALTGQDVVGMARTGSGKTAAFVIPMLERLREHSPRAGARALILAPTRELTLQLHKVVKELSRYTDLRTAVLVGGDSMEAQFAELAANPDILLATPGRLMHHLQELCFACVRQEDKTAALLWLLQEVIPEDSPTLIFTATRHHVEFLHTLLTREGLRSACVYGQMDQAARRIHSARFRAGQVSILIVTDVAARGIDIPLLDNVINYDFPARPKLFVHRAGRAARAGRSGTAHSLFTREELPYLLDLHLFLSRGVQPAPVASLAQAAAAAGEASSDVSLYGTFPQAALEDNTERVRAAVAGASELQGLQRSCANAWLLYKRTRPAASPESVTRARSMPAAGVHPLLAVVCPQSSLAGLEAQEDMASIAAKLRAYRPSATVLEAQVAPARRGEGAGCLSGPGMTASHGPGDFVEVMRLKRGVHDGTIKRSKTQHENKAAGDAVSRGSVLPVDPGALRRAAIEAAKEGDRPLEQGRFRDADCFIAGTKSSRYEDEGFSVHRSGADDAMSSAVLDLMEDDTAGMAAQQRRFHWDKRKRCYIQLQPNEKVQAGKRKRTESGKLGQKGNQPSGLYKKWVRTSKLRVPATGELPDAGVKDAASLSERFKKGGRGWKNPYKSQGPAAHVRDELKSQEQVRKEGKLKRRKLEVAQLASKNKKSSRKKRS</sequence>
<evidence type="ECO:0000256" key="5">
    <source>
        <dbReference type="ARBA" id="ARBA00022806"/>
    </source>
</evidence>
<gene>
    <name evidence="14" type="ORF">WJX75_005598</name>
</gene>
<dbReference type="SUPFAM" id="SSF52540">
    <property type="entry name" value="P-loop containing nucleoside triphosphate hydrolases"/>
    <property type="match status" value="2"/>
</dbReference>
<keyword evidence="3" id="KW-0547">Nucleotide-binding</keyword>
<keyword evidence="4" id="KW-0378">Hydrolase</keyword>
<keyword evidence="15" id="KW-1185">Reference proteome</keyword>
<evidence type="ECO:0000256" key="6">
    <source>
        <dbReference type="ARBA" id="ARBA00022840"/>
    </source>
</evidence>
<dbReference type="PANTHER" id="PTHR47959">
    <property type="entry name" value="ATP-DEPENDENT RNA HELICASE RHLE-RELATED"/>
    <property type="match status" value="1"/>
</dbReference>
<dbReference type="PROSITE" id="PS51195">
    <property type="entry name" value="Q_MOTIF"/>
    <property type="match status" value="1"/>
</dbReference>
<feature type="compositionally biased region" description="Basic residues" evidence="10">
    <location>
        <begin position="729"/>
        <end position="739"/>
    </location>
</feature>
<evidence type="ECO:0000256" key="7">
    <source>
        <dbReference type="ARBA" id="ARBA00022884"/>
    </source>
</evidence>
<proteinExistence type="inferred from homology"/>
<organism evidence="14 15">
    <name type="scientific">Coccomyxa subellipsoidea</name>
    <dbReference type="NCBI Taxonomy" id="248742"/>
    <lineage>
        <taxon>Eukaryota</taxon>
        <taxon>Viridiplantae</taxon>
        <taxon>Chlorophyta</taxon>
        <taxon>core chlorophytes</taxon>
        <taxon>Trebouxiophyceae</taxon>
        <taxon>Trebouxiophyceae incertae sedis</taxon>
        <taxon>Coccomyxaceae</taxon>
        <taxon>Coccomyxa</taxon>
    </lineage>
</organism>
<protein>
    <recommendedName>
        <fullName evidence="2">RNA helicase</fullName>
        <ecNumber evidence="2">3.6.4.13</ecNumber>
    </recommendedName>
</protein>
<feature type="region of interest" description="Disordered" evidence="10">
    <location>
        <begin position="680"/>
        <end position="739"/>
    </location>
</feature>